<evidence type="ECO:0000256" key="12">
    <source>
        <dbReference type="SAM" id="MobiDB-lite"/>
    </source>
</evidence>
<dbReference type="InterPro" id="IPR018108">
    <property type="entry name" value="MCP_transmembrane"/>
</dbReference>
<dbReference type="PROSITE" id="PS50920">
    <property type="entry name" value="SOLCAR"/>
    <property type="match status" value="3"/>
</dbReference>
<evidence type="ECO:0000256" key="9">
    <source>
        <dbReference type="ARBA" id="ARBA00023136"/>
    </source>
</evidence>
<keyword evidence="4 10" id="KW-0812">Transmembrane</keyword>
<gene>
    <name evidence="13" type="ORF">BDV23DRAFT_158257</name>
    <name evidence="14" type="ORF">ETB97_012894</name>
</gene>
<dbReference type="FunFam" id="1.50.40.10:FF:000102">
    <property type="entry name" value="Folate carrier protein Flx1"/>
    <property type="match status" value="1"/>
</dbReference>
<evidence type="ECO:0000256" key="6">
    <source>
        <dbReference type="ARBA" id="ARBA00022792"/>
    </source>
</evidence>
<reference evidence="14 15" key="1">
    <citation type="submission" date="2019-04" db="EMBL/GenBank/DDBJ databases">
        <title>Aspergillus burnettii sp. nov., novel species from soil in southeast Queensland.</title>
        <authorList>
            <person name="Gilchrist C.L.M."/>
            <person name="Pitt J.I."/>
            <person name="Lange L."/>
            <person name="Lacey H.J."/>
            <person name="Vuong D."/>
            <person name="Midgley D.J."/>
            <person name="Greenfield P."/>
            <person name="Bradbury M."/>
            <person name="Lacey E."/>
            <person name="Busk P.K."/>
            <person name="Pilgaard B."/>
            <person name="Chooi Y.H."/>
            <person name="Piggott A.M."/>
        </authorList>
    </citation>
    <scope>NUCLEOTIDE SEQUENCE [LARGE SCALE GENOMIC DNA]</scope>
    <source>
        <strain evidence="14 15">FRR 5400</strain>
    </source>
</reference>
<reference evidence="13" key="2">
    <citation type="submission" date="2019-04" db="EMBL/GenBank/DDBJ databases">
        <title>Friends and foes A comparative genomics studyof 23 Aspergillus species from section Flavi.</title>
        <authorList>
            <consortium name="DOE Joint Genome Institute"/>
            <person name="Kjaerbolling I."/>
            <person name="Vesth T."/>
            <person name="Frisvad J.C."/>
            <person name="Nybo J.L."/>
            <person name="Theobald S."/>
            <person name="Kildgaard S."/>
            <person name="Isbrandt T."/>
            <person name="Kuo A."/>
            <person name="Sato A."/>
            <person name="Lyhne E.K."/>
            <person name="Kogle M.E."/>
            <person name="Wiebenga A."/>
            <person name="Kun R.S."/>
            <person name="Lubbers R.J."/>
            <person name="Makela M.R."/>
            <person name="Barry K."/>
            <person name="Chovatia M."/>
            <person name="Clum A."/>
            <person name="Daum C."/>
            <person name="Haridas S."/>
            <person name="He G."/>
            <person name="LaButti K."/>
            <person name="Lipzen A."/>
            <person name="Mondo S."/>
            <person name="Riley R."/>
            <person name="Salamov A."/>
            <person name="Simmons B.A."/>
            <person name="Magnuson J.K."/>
            <person name="Henrissat B."/>
            <person name="Mortensen U.H."/>
            <person name="Larsen T.O."/>
            <person name="Devries R.P."/>
            <person name="Grigoriev I.V."/>
            <person name="Machida M."/>
            <person name="Baker S.E."/>
            <person name="Andersen M.R."/>
        </authorList>
    </citation>
    <scope>NUCLEOTIDE SEQUENCE [LARGE SCALE GENOMIC DNA]</scope>
    <source>
        <strain evidence="13">IBT 14317</strain>
    </source>
</reference>
<evidence type="ECO:0000256" key="8">
    <source>
        <dbReference type="ARBA" id="ARBA00023128"/>
    </source>
</evidence>
<feature type="repeat" description="Solcar" evidence="10">
    <location>
        <begin position="141"/>
        <end position="224"/>
    </location>
</feature>
<evidence type="ECO:0000313" key="15">
    <source>
        <dbReference type="Proteomes" id="UP000541154"/>
    </source>
</evidence>
<keyword evidence="15" id="KW-1185">Reference proteome</keyword>
<evidence type="ECO:0000313" key="13">
    <source>
        <dbReference type="EMBL" id="KAE8388867.1"/>
    </source>
</evidence>
<dbReference type="GO" id="GO:0005743">
    <property type="term" value="C:mitochondrial inner membrane"/>
    <property type="evidence" value="ECO:0007669"/>
    <property type="project" value="UniProtKB-SubCell"/>
</dbReference>
<accession>A0A5N7C5A0</accession>
<dbReference type="PRINTS" id="PR00926">
    <property type="entry name" value="MITOCARRIER"/>
</dbReference>
<comment type="similarity">
    <text evidence="2 11">Belongs to the mitochondrial carrier (TC 2.A.29) family.</text>
</comment>
<name>A0A5N7C5A0_PETAA</name>
<evidence type="ECO:0000256" key="2">
    <source>
        <dbReference type="ARBA" id="ARBA00006375"/>
    </source>
</evidence>
<dbReference type="InterPro" id="IPR002067">
    <property type="entry name" value="MCP"/>
</dbReference>
<keyword evidence="8" id="KW-0496">Mitochondrion</keyword>
<proteinExistence type="inferred from homology"/>
<evidence type="ECO:0000256" key="1">
    <source>
        <dbReference type="ARBA" id="ARBA00004448"/>
    </source>
</evidence>
<keyword evidence="7" id="KW-1133">Transmembrane helix</keyword>
<protein>
    <submittedName>
        <fullName evidence="13">Mitochondrial carrier domain-containing protein</fullName>
    </submittedName>
</protein>
<evidence type="ECO:0000256" key="7">
    <source>
        <dbReference type="ARBA" id="ARBA00022989"/>
    </source>
</evidence>
<dbReference type="GO" id="GO:0015215">
    <property type="term" value="F:nucleotide transmembrane transporter activity"/>
    <property type="evidence" value="ECO:0007669"/>
    <property type="project" value="UniProtKB-ARBA"/>
</dbReference>
<evidence type="ECO:0000256" key="4">
    <source>
        <dbReference type="ARBA" id="ARBA00022692"/>
    </source>
</evidence>
<keyword evidence="9 10" id="KW-0472">Membrane</keyword>
<dbReference type="OrthoDB" id="428293at2759"/>
<dbReference type="AlphaFoldDB" id="A0A5N7C5A0"/>
<keyword evidence="5" id="KW-0677">Repeat</keyword>
<feature type="repeat" description="Solcar" evidence="10">
    <location>
        <begin position="253"/>
        <end position="335"/>
    </location>
</feature>
<feature type="repeat" description="Solcar" evidence="10">
    <location>
        <begin position="37"/>
        <end position="125"/>
    </location>
</feature>
<accession>A0A8H6A6J0</accession>
<evidence type="ECO:0000256" key="11">
    <source>
        <dbReference type="RuleBase" id="RU000488"/>
    </source>
</evidence>
<organism evidence="13">
    <name type="scientific">Petromyces alliaceus</name>
    <name type="common">Aspergillus alliaceus</name>
    <dbReference type="NCBI Taxonomy" id="209559"/>
    <lineage>
        <taxon>Eukaryota</taxon>
        <taxon>Fungi</taxon>
        <taxon>Dikarya</taxon>
        <taxon>Ascomycota</taxon>
        <taxon>Pezizomycotina</taxon>
        <taxon>Eurotiomycetes</taxon>
        <taxon>Eurotiomycetidae</taxon>
        <taxon>Eurotiales</taxon>
        <taxon>Aspergillaceae</taxon>
        <taxon>Aspergillus</taxon>
        <taxon>Aspergillus subgen. Circumdati</taxon>
    </lineage>
</organism>
<keyword evidence="6" id="KW-0999">Mitochondrion inner membrane</keyword>
<dbReference type="InterPro" id="IPR044712">
    <property type="entry name" value="SLC25A32-like"/>
</dbReference>
<dbReference type="SUPFAM" id="SSF103506">
    <property type="entry name" value="Mitochondrial carrier"/>
    <property type="match status" value="1"/>
</dbReference>
<dbReference type="PANTHER" id="PTHR45683">
    <property type="entry name" value="MITOCHONDRIAL NICOTINAMIDE ADENINE DINUCLEOTIDE TRANSPORTER 1-RELATED-RELATED"/>
    <property type="match status" value="1"/>
</dbReference>
<evidence type="ECO:0000256" key="10">
    <source>
        <dbReference type="PROSITE-ProRule" id="PRU00282"/>
    </source>
</evidence>
<feature type="region of interest" description="Disordered" evidence="12">
    <location>
        <begin position="1"/>
        <end position="25"/>
    </location>
</feature>
<dbReference type="Proteomes" id="UP000541154">
    <property type="component" value="Unassembled WGS sequence"/>
</dbReference>
<dbReference type="EMBL" id="SPNV01000098">
    <property type="protein sequence ID" value="KAF5861490.1"/>
    <property type="molecule type" value="Genomic_DNA"/>
</dbReference>
<evidence type="ECO:0000256" key="5">
    <source>
        <dbReference type="ARBA" id="ARBA00022737"/>
    </source>
</evidence>
<evidence type="ECO:0000256" key="3">
    <source>
        <dbReference type="ARBA" id="ARBA00022448"/>
    </source>
</evidence>
<dbReference type="Gene3D" id="1.50.40.10">
    <property type="entry name" value="Mitochondrial carrier domain"/>
    <property type="match status" value="1"/>
</dbReference>
<keyword evidence="3 11" id="KW-0813">Transport</keyword>
<comment type="subcellular location">
    <subcellularLocation>
        <location evidence="1">Mitochondrion inner membrane</location>
        <topology evidence="1">Multi-pass membrane protein</topology>
    </subcellularLocation>
</comment>
<dbReference type="InterPro" id="IPR023395">
    <property type="entry name" value="MCP_dom_sf"/>
</dbReference>
<dbReference type="EMBL" id="ML735273">
    <property type="protein sequence ID" value="KAE8388867.1"/>
    <property type="molecule type" value="Genomic_DNA"/>
</dbReference>
<dbReference type="Pfam" id="PF00153">
    <property type="entry name" value="Mito_carr"/>
    <property type="match status" value="3"/>
</dbReference>
<sequence>MTEPTFRHSTQSPFPKQYDHSPEGSHKGFMTDKDGFSSSFMETVAGFTAGIVSTLCLHPLDLIKTRLQVDRSSSSRVGGSLRVVRSIFQDEGGITAFYRGLTPNIIGNSTSWALYFLCYGNIKTAMRTWRSSREGELASSDYFLASGAAGMLTSILTNPIWVIKTRMLSTSSSTPGAYASFTTGASQIYHSEGISGFYRGLLPALFGVSHGALQFMAYENLKLHRIKMTSALASEDGQVGSGQVRRRGLGNLDFFIISSLSKIFAGCVTYPYQVLRSRLQTYDAHLMYRGIQDAIVQIWAKEGVAGFYKGLGPNILRVLPSTWVTFLVYENTRAYLPDLISRA</sequence>
<evidence type="ECO:0000313" key="14">
    <source>
        <dbReference type="EMBL" id="KAF5861490.1"/>
    </source>
</evidence>
<dbReference type="Proteomes" id="UP000326877">
    <property type="component" value="Unassembled WGS sequence"/>
</dbReference>